<name>A0ABD0X6A0_UMBPY</name>
<gene>
    <name evidence="2" type="ORF">UPYG_G00108870</name>
</gene>
<feature type="compositionally biased region" description="Basic residues" evidence="1">
    <location>
        <begin position="80"/>
        <end position="90"/>
    </location>
</feature>
<sequence>MRRDMSESQTKKRRGKGVALVGWQCRLFKLIAICQPFPKKKEEEKAGKFKSIQLQPTNPPLARHPWLDTTGRWQQEKTRTNRSKLRLKPN</sequence>
<proteinExistence type="predicted"/>
<reference evidence="2 3" key="1">
    <citation type="submission" date="2024-06" db="EMBL/GenBank/DDBJ databases">
        <authorList>
            <person name="Pan Q."/>
            <person name="Wen M."/>
            <person name="Jouanno E."/>
            <person name="Zahm M."/>
            <person name="Klopp C."/>
            <person name="Cabau C."/>
            <person name="Louis A."/>
            <person name="Berthelot C."/>
            <person name="Parey E."/>
            <person name="Roest Crollius H."/>
            <person name="Montfort J."/>
            <person name="Robinson-Rechavi M."/>
            <person name="Bouchez O."/>
            <person name="Lampietro C."/>
            <person name="Lopez Roques C."/>
            <person name="Donnadieu C."/>
            <person name="Postlethwait J."/>
            <person name="Bobe J."/>
            <person name="Verreycken H."/>
            <person name="Guiguen Y."/>
        </authorList>
    </citation>
    <scope>NUCLEOTIDE SEQUENCE [LARGE SCALE GENOMIC DNA]</scope>
    <source>
        <strain evidence="2">Up_M1</strain>
        <tissue evidence="2">Testis</tissue>
    </source>
</reference>
<evidence type="ECO:0000256" key="1">
    <source>
        <dbReference type="SAM" id="MobiDB-lite"/>
    </source>
</evidence>
<dbReference type="Proteomes" id="UP001557470">
    <property type="component" value="Unassembled WGS sequence"/>
</dbReference>
<organism evidence="2 3">
    <name type="scientific">Umbra pygmaea</name>
    <name type="common">Eastern mudminnow</name>
    <dbReference type="NCBI Taxonomy" id="75934"/>
    <lineage>
        <taxon>Eukaryota</taxon>
        <taxon>Metazoa</taxon>
        <taxon>Chordata</taxon>
        <taxon>Craniata</taxon>
        <taxon>Vertebrata</taxon>
        <taxon>Euteleostomi</taxon>
        <taxon>Actinopterygii</taxon>
        <taxon>Neopterygii</taxon>
        <taxon>Teleostei</taxon>
        <taxon>Protacanthopterygii</taxon>
        <taxon>Esociformes</taxon>
        <taxon>Umbridae</taxon>
        <taxon>Umbra</taxon>
    </lineage>
</organism>
<keyword evidence="3" id="KW-1185">Reference proteome</keyword>
<dbReference type="AlphaFoldDB" id="A0ABD0X6A0"/>
<evidence type="ECO:0000313" key="2">
    <source>
        <dbReference type="EMBL" id="KAL0993502.1"/>
    </source>
</evidence>
<accession>A0ABD0X6A0</accession>
<comment type="caution">
    <text evidence="2">The sequence shown here is derived from an EMBL/GenBank/DDBJ whole genome shotgun (WGS) entry which is preliminary data.</text>
</comment>
<evidence type="ECO:0000313" key="3">
    <source>
        <dbReference type="Proteomes" id="UP001557470"/>
    </source>
</evidence>
<protein>
    <submittedName>
        <fullName evidence="2">Uncharacterized protein</fullName>
    </submittedName>
</protein>
<dbReference type="EMBL" id="JAGEUA010000003">
    <property type="protein sequence ID" value="KAL0993502.1"/>
    <property type="molecule type" value="Genomic_DNA"/>
</dbReference>
<feature type="region of interest" description="Disordered" evidence="1">
    <location>
        <begin position="42"/>
        <end position="90"/>
    </location>
</feature>